<proteinExistence type="predicted"/>
<accession>A0A9Q3H864</accession>
<evidence type="ECO:0000313" key="1">
    <source>
        <dbReference type="EMBL" id="MBW0493359.1"/>
    </source>
</evidence>
<evidence type="ECO:0000313" key="2">
    <source>
        <dbReference type="Proteomes" id="UP000765509"/>
    </source>
</evidence>
<dbReference type="AlphaFoldDB" id="A0A9Q3H864"/>
<dbReference type="Proteomes" id="UP000765509">
    <property type="component" value="Unassembled WGS sequence"/>
</dbReference>
<protein>
    <submittedName>
        <fullName evidence="1">Uncharacterized protein</fullName>
    </submittedName>
</protein>
<gene>
    <name evidence="1" type="ORF">O181_033074</name>
</gene>
<comment type="caution">
    <text evidence="1">The sequence shown here is derived from an EMBL/GenBank/DDBJ whole genome shotgun (WGS) entry which is preliminary data.</text>
</comment>
<name>A0A9Q3H864_9BASI</name>
<sequence>MQDPQRTEFGGKEGEDSVSSVSLKLISGVIQSDMQMKILKFIKIWGHNSIYGPLKVLNVGLQGCVGPQSTSQDLPFNSGAVILLDGPGPPSVEPGWKVQKAFIWITWNPRKIAPRGTPIAPMDCGP</sequence>
<reference evidence="1" key="1">
    <citation type="submission" date="2021-03" db="EMBL/GenBank/DDBJ databases">
        <title>Draft genome sequence of rust myrtle Austropuccinia psidii MF-1, a brazilian biotype.</title>
        <authorList>
            <person name="Quecine M.C."/>
            <person name="Pachon D.M.R."/>
            <person name="Bonatelli M.L."/>
            <person name="Correr F.H."/>
            <person name="Franceschini L.M."/>
            <person name="Leite T.F."/>
            <person name="Margarido G.R.A."/>
            <person name="Almeida C.A."/>
            <person name="Ferrarezi J.A."/>
            <person name="Labate C.A."/>
        </authorList>
    </citation>
    <scope>NUCLEOTIDE SEQUENCE</scope>
    <source>
        <strain evidence="1">MF-1</strain>
    </source>
</reference>
<keyword evidence="2" id="KW-1185">Reference proteome</keyword>
<organism evidence="1 2">
    <name type="scientific">Austropuccinia psidii MF-1</name>
    <dbReference type="NCBI Taxonomy" id="1389203"/>
    <lineage>
        <taxon>Eukaryota</taxon>
        <taxon>Fungi</taxon>
        <taxon>Dikarya</taxon>
        <taxon>Basidiomycota</taxon>
        <taxon>Pucciniomycotina</taxon>
        <taxon>Pucciniomycetes</taxon>
        <taxon>Pucciniales</taxon>
        <taxon>Sphaerophragmiaceae</taxon>
        <taxon>Austropuccinia</taxon>
    </lineage>
</organism>
<dbReference type="EMBL" id="AVOT02012035">
    <property type="protein sequence ID" value="MBW0493359.1"/>
    <property type="molecule type" value="Genomic_DNA"/>
</dbReference>